<dbReference type="GO" id="GO:0008531">
    <property type="term" value="F:riboflavin kinase activity"/>
    <property type="evidence" value="ECO:0007669"/>
    <property type="project" value="UniProtKB-EC"/>
</dbReference>
<dbReference type="EMBL" id="WJJP01000720">
    <property type="protein sequence ID" value="MBD3327303.1"/>
    <property type="molecule type" value="Genomic_DNA"/>
</dbReference>
<dbReference type="GO" id="GO:0009398">
    <property type="term" value="P:FMN biosynthetic process"/>
    <property type="evidence" value="ECO:0007669"/>
    <property type="project" value="TreeGrafter"/>
</dbReference>
<feature type="domain" description="Riboflavin kinase" evidence="8">
    <location>
        <begin position="1"/>
        <end position="73"/>
    </location>
</feature>
<accession>A0A9D5K041</accession>
<sequence length="81" mass="9297">AYPAVVSIGTNPTFSPARFTIEAHLLDFAGDLYGESIRVLFLQRLRDEMVFPHHEPLRQQIQQDIQAARAYFRDQDSCCLT</sequence>
<dbReference type="GO" id="GO:0005524">
    <property type="term" value="F:ATP binding"/>
    <property type="evidence" value="ECO:0007669"/>
    <property type="project" value="UniProtKB-KW"/>
</dbReference>
<dbReference type="SUPFAM" id="SSF82114">
    <property type="entry name" value="Riboflavin kinase-like"/>
    <property type="match status" value="1"/>
</dbReference>
<feature type="non-terminal residue" evidence="9">
    <location>
        <position position="1"/>
    </location>
</feature>
<dbReference type="Proteomes" id="UP000649604">
    <property type="component" value="Unassembled WGS sequence"/>
</dbReference>
<keyword evidence="4" id="KW-0808">Transferase</keyword>
<dbReference type="InterPro" id="IPR023465">
    <property type="entry name" value="Riboflavin_kinase_dom_sf"/>
</dbReference>
<dbReference type="Pfam" id="PF01687">
    <property type="entry name" value="Flavokinase"/>
    <property type="match status" value="1"/>
</dbReference>
<keyword evidence="3" id="KW-0288">FMN</keyword>
<dbReference type="EC" id="2.7.1.26" evidence="1"/>
<gene>
    <name evidence="9" type="ORF">GF339_22140</name>
</gene>
<proteinExistence type="predicted"/>
<evidence type="ECO:0000256" key="5">
    <source>
        <dbReference type="ARBA" id="ARBA00022741"/>
    </source>
</evidence>
<organism evidence="9 10">
    <name type="scientific">candidate division KSB3 bacterium</name>
    <dbReference type="NCBI Taxonomy" id="2044937"/>
    <lineage>
        <taxon>Bacteria</taxon>
        <taxon>candidate division KSB3</taxon>
    </lineage>
</organism>
<dbReference type="PANTHER" id="PTHR22749">
    <property type="entry name" value="RIBOFLAVIN KINASE/FMN ADENYLYLTRANSFERASE"/>
    <property type="match status" value="1"/>
</dbReference>
<evidence type="ECO:0000313" key="10">
    <source>
        <dbReference type="Proteomes" id="UP000649604"/>
    </source>
</evidence>
<evidence type="ECO:0000313" key="9">
    <source>
        <dbReference type="EMBL" id="MBD3327303.1"/>
    </source>
</evidence>
<dbReference type="SMART" id="SM00904">
    <property type="entry name" value="Flavokinase"/>
    <property type="match status" value="1"/>
</dbReference>
<dbReference type="AlphaFoldDB" id="A0A9D5K041"/>
<evidence type="ECO:0000256" key="1">
    <source>
        <dbReference type="ARBA" id="ARBA00012105"/>
    </source>
</evidence>
<dbReference type="Gene3D" id="2.40.30.30">
    <property type="entry name" value="Riboflavin kinase-like"/>
    <property type="match status" value="1"/>
</dbReference>
<keyword evidence="6" id="KW-0067">ATP-binding</keyword>
<evidence type="ECO:0000256" key="6">
    <source>
        <dbReference type="ARBA" id="ARBA00022840"/>
    </source>
</evidence>
<evidence type="ECO:0000256" key="7">
    <source>
        <dbReference type="ARBA" id="ARBA00047880"/>
    </source>
</evidence>
<evidence type="ECO:0000259" key="8">
    <source>
        <dbReference type="SMART" id="SM00904"/>
    </source>
</evidence>
<keyword evidence="2" id="KW-0285">Flavoprotein</keyword>
<name>A0A9D5K041_9BACT</name>
<evidence type="ECO:0000256" key="4">
    <source>
        <dbReference type="ARBA" id="ARBA00022679"/>
    </source>
</evidence>
<protein>
    <recommendedName>
        <fullName evidence="1">riboflavin kinase</fullName>
        <ecNumber evidence="1">2.7.1.26</ecNumber>
    </recommendedName>
</protein>
<dbReference type="InterPro" id="IPR015865">
    <property type="entry name" value="Riboflavin_kinase_bac/euk"/>
</dbReference>
<keyword evidence="5" id="KW-0547">Nucleotide-binding</keyword>
<evidence type="ECO:0000256" key="3">
    <source>
        <dbReference type="ARBA" id="ARBA00022643"/>
    </source>
</evidence>
<dbReference type="InterPro" id="IPR023468">
    <property type="entry name" value="Riboflavin_kinase"/>
</dbReference>
<reference evidence="9" key="1">
    <citation type="submission" date="2019-11" db="EMBL/GenBank/DDBJ databases">
        <title>Microbial mats filling the niche in hypersaline microbial mats.</title>
        <authorList>
            <person name="Wong H.L."/>
            <person name="Macleod F.I."/>
            <person name="White R.A. III"/>
            <person name="Burns B.P."/>
        </authorList>
    </citation>
    <scope>NUCLEOTIDE SEQUENCE</scope>
    <source>
        <strain evidence="9">Rbin_158</strain>
    </source>
</reference>
<evidence type="ECO:0000256" key="2">
    <source>
        <dbReference type="ARBA" id="ARBA00022630"/>
    </source>
</evidence>
<dbReference type="PANTHER" id="PTHR22749:SF6">
    <property type="entry name" value="RIBOFLAVIN KINASE"/>
    <property type="match status" value="1"/>
</dbReference>
<comment type="catalytic activity">
    <reaction evidence="7">
        <text>riboflavin + ATP = FMN + ADP + H(+)</text>
        <dbReference type="Rhea" id="RHEA:14357"/>
        <dbReference type="ChEBI" id="CHEBI:15378"/>
        <dbReference type="ChEBI" id="CHEBI:30616"/>
        <dbReference type="ChEBI" id="CHEBI:57986"/>
        <dbReference type="ChEBI" id="CHEBI:58210"/>
        <dbReference type="ChEBI" id="CHEBI:456216"/>
        <dbReference type="EC" id="2.7.1.26"/>
    </reaction>
</comment>
<comment type="caution">
    <text evidence="9">The sequence shown here is derived from an EMBL/GenBank/DDBJ whole genome shotgun (WGS) entry which is preliminary data.</text>
</comment>
<dbReference type="GO" id="GO:0009231">
    <property type="term" value="P:riboflavin biosynthetic process"/>
    <property type="evidence" value="ECO:0007669"/>
    <property type="project" value="InterPro"/>
</dbReference>